<reference evidence="1 2" key="1">
    <citation type="submission" date="2016-03" db="EMBL/GenBank/DDBJ databases">
        <title>Trachymyrmex septentrionalis WGS genome.</title>
        <authorList>
            <person name="Nygaard S."/>
            <person name="Hu H."/>
            <person name="Boomsma J."/>
            <person name="Zhang G."/>
        </authorList>
    </citation>
    <scope>NUCLEOTIDE SEQUENCE [LARGE SCALE GENOMIC DNA]</scope>
    <source>
        <strain evidence="1">Tsep2-gDNA-1</strain>
        <tissue evidence="1">Whole body</tissue>
    </source>
</reference>
<sequence>SLLSKTKTFVKNNPQILFTHVDKDNVIVVLDRIDFIQKMKTLFADSETYTNLKRNPVNKAITELKAFLKSWKHYGFVPDSCYKYLKNISNMTILENAFFNNKFYKQTYGISMSSSLFSIAVDIVMQDESFSFLYPNFHKKNLNLVIKILLNNGYLLLNNDYPIDFIFNTINKRLKSLVDIIKDFDVNLAFIGLKKVENIDFEILDNILKSSIIDEVQKLKEINAALVSDIALKHQLVVKDKLYKNLKETNIVSVLDIEANFDLDESILKDVLLIMKGKSQSMTEIERATVFCFDKIYL</sequence>
<feature type="non-terminal residue" evidence="1">
    <location>
        <position position="1"/>
    </location>
</feature>
<proteinExistence type="predicted"/>
<evidence type="ECO:0000313" key="2">
    <source>
        <dbReference type="Proteomes" id="UP000078541"/>
    </source>
</evidence>
<gene>
    <name evidence="1" type="ORF">ALC56_01690</name>
</gene>
<dbReference type="Proteomes" id="UP000078541">
    <property type="component" value="Unassembled WGS sequence"/>
</dbReference>
<accession>A0A195FTR6</accession>
<keyword evidence="2" id="KW-1185">Reference proteome</keyword>
<name>A0A195FTR6_9HYME</name>
<dbReference type="AlphaFoldDB" id="A0A195FTR6"/>
<dbReference type="EMBL" id="KQ981272">
    <property type="protein sequence ID" value="KYN43821.1"/>
    <property type="molecule type" value="Genomic_DNA"/>
</dbReference>
<protein>
    <submittedName>
        <fullName evidence="1">Uncharacterized protein</fullName>
    </submittedName>
</protein>
<evidence type="ECO:0000313" key="1">
    <source>
        <dbReference type="EMBL" id="KYN43821.1"/>
    </source>
</evidence>
<organism evidence="1 2">
    <name type="scientific">Trachymyrmex septentrionalis</name>
    <dbReference type="NCBI Taxonomy" id="34720"/>
    <lineage>
        <taxon>Eukaryota</taxon>
        <taxon>Metazoa</taxon>
        <taxon>Ecdysozoa</taxon>
        <taxon>Arthropoda</taxon>
        <taxon>Hexapoda</taxon>
        <taxon>Insecta</taxon>
        <taxon>Pterygota</taxon>
        <taxon>Neoptera</taxon>
        <taxon>Endopterygota</taxon>
        <taxon>Hymenoptera</taxon>
        <taxon>Apocrita</taxon>
        <taxon>Aculeata</taxon>
        <taxon>Formicoidea</taxon>
        <taxon>Formicidae</taxon>
        <taxon>Myrmicinae</taxon>
        <taxon>Trachymyrmex</taxon>
    </lineage>
</organism>